<name>A0A5A7T9K4_CUCMM</name>
<comment type="caution">
    <text evidence="1">The sequence shown here is derived from an EMBL/GenBank/DDBJ whole genome shotgun (WGS) entry which is preliminary data.</text>
</comment>
<dbReference type="Proteomes" id="UP000321947">
    <property type="component" value="Unassembled WGS sequence"/>
</dbReference>
<proteinExistence type="predicted"/>
<evidence type="ECO:0000313" key="1">
    <source>
        <dbReference type="EMBL" id="KAA0040112.1"/>
    </source>
</evidence>
<reference evidence="3 4" key="1">
    <citation type="submission" date="2019-08" db="EMBL/GenBank/DDBJ databases">
        <title>Draft genome sequences of two oriental melons (Cucumis melo L. var makuwa).</title>
        <authorList>
            <person name="Kwon S.-Y."/>
        </authorList>
    </citation>
    <scope>NUCLEOTIDE SEQUENCE [LARGE SCALE GENOMIC DNA]</scope>
    <source>
        <strain evidence="4">cv. Chang Bougi</strain>
        <strain evidence="3">cv. SW 3</strain>
        <tissue evidence="1">Leaf</tissue>
    </source>
</reference>
<accession>A0A5A7T9K4</accession>
<dbReference type="EMBL" id="SSTE01018023">
    <property type="protein sequence ID" value="KAA0040112.1"/>
    <property type="molecule type" value="Genomic_DNA"/>
</dbReference>
<gene>
    <name evidence="2" type="ORF">E5676_scaffold859G001090</name>
    <name evidence="1" type="ORF">E6C27_scaffold366G00870</name>
</gene>
<dbReference type="AlphaFoldDB" id="A0A5A7T9K4"/>
<evidence type="ECO:0000313" key="2">
    <source>
        <dbReference type="EMBL" id="TYK21737.1"/>
    </source>
</evidence>
<evidence type="ECO:0000313" key="4">
    <source>
        <dbReference type="Proteomes" id="UP000321947"/>
    </source>
</evidence>
<dbReference type="PANTHER" id="PTHR35104">
    <property type="entry name" value="OS03G0807000 PROTEIN"/>
    <property type="match status" value="1"/>
</dbReference>
<dbReference type="EMBL" id="SSTD01005549">
    <property type="protein sequence ID" value="TYK21737.1"/>
    <property type="molecule type" value="Genomic_DNA"/>
</dbReference>
<organism evidence="1 3">
    <name type="scientific">Cucumis melo var. makuwa</name>
    <name type="common">Oriental melon</name>
    <dbReference type="NCBI Taxonomy" id="1194695"/>
    <lineage>
        <taxon>Eukaryota</taxon>
        <taxon>Viridiplantae</taxon>
        <taxon>Streptophyta</taxon>
        <taxon>Embryophyta</taxon>
        <taxon>Tracheophyta</taxon>
        <taxon>Spermatophyta</taxon>
        <taxon>Magnoliopsida</taxon>
        <taxon>eudicotyledons</taxon>
        <taxon>Gunneridae</taxon>
        <taxon>Pentapetalae</taxon>
        <taxon>rosids</taxon>
        <taxon>fabids</taxon>
        <taxon>Cucurbitales</taxon>
        <taxon>Cucurbitaceae</taxon>
        <taxon>Benincaseae</taxon>
        <taxon>Cucumis</taxon>
    </lineage>
</organism>
<dbReference type="Proteomes" id="UP000321393">
    <property type="component" value="Unassembled WGS sequence"/>
</dbReference>
<dbReference type="PANTHER" id="PTHR35104:SF6">
    <property type="entry name" value="PROTEIN, PUTATIVE-RELATED"/>
    <property type="match status" value="1"/>
</dbReference>
<evidence type="ECO:0000313" key="3">
    <source>
        <dbReference type="Proteomes" id="UP000321393"/>
    </source>
</evidence>
<protein>
    <submittedName>
        <fullName evidence="1">Uncharacterized protein</fullName>
    </submittedName>
</protein>
<sequence length="122" mass="13614">MVLISYFLYTENPACESVATATDLGTKFGKENEARASIRGRANLIVLSVAHLSADVSQSIARFPDPLTSHQLLYLLFAFPLQQLSRLALSLWTFFCVPPPGSFYYYYYSSDSDLSSYAYASD</sequence>
<dbReference type="OrthoDB" id="1935666at2759"/>